<evidence type="ECO:0000313" key="1">
    <source>
        <dbReference type="EMBL" id="KSU78975.1"/>
    </source>
</evidence>
<proteinExistence type="predicted"/>
<reference evidence="1 2" key="1">
    <citation type="journal article" date="2014" name="Arch. Microbiol.">
        <title>Arthrobacter enclensis sp. nov., isolated from sediment sample.</title>
        <authorList>
            <person name="Dastager S.G."/>
            <person name="Liu Q."/>
            <person name="Tang S.K."/>
            <person name="Krishnamurthi S."/>
            <person name="Lee J.C."/>
            <person name="Li W.J."/>
        </authorList>
    </citation>
    <scope>NUCLEOTIDE SEQUENCE [LARGE SCALE GENOMIC DNA]</scope>
    <source>
        <strain evidence="1 2">NIO-1008</strain>
    </source>
</reference>
<evidence type="ECO:0000313" key="2">
    <source>
        <dbReference type="Proteomes" id="UP000053199"/>
    </source>
</evidence>
<accession>A0A0V8IW31</accession>
<dbReference type="Proteomes" id="UP000053199">
    <property type="component" value="Unassembled WGS sequence"/>
</dbReference>
<name>A0A0V8IW31_9MICC</name>
<keyword evidence="2" id="KW-1185">Reference proteome</keyword>
<organism evidence="1 2">
    <name type="scientific">Pseudarthrobacter enclensis</name>
    <dbReference type="NCBI Taxonomy" id="993070"/>
    <lineage>
        <taxon>Bacteria</taxon>
        <taxon>Bacillati</taxon>
        <taxon>Actinomycetota</taxon>
        <taxon>Actinomycetes</taxon>
        <taxon>Micrococcales</taxon>
        <taxon>Micrococcaceae</taxon>
        <taxon>Pseudarthrobacter</taxon>
    </lineage>
</organism>
<gene>
    <name evidence="1" type="ORF">AS031_02765</name>
</gene>
<comment type="caution">
    <text evidence="1">The sequence shown here is derived from an EMBL/GenBank/DDBJ whole genome shotgun (WGS) entry which is preliminary data.</text>
</comment>
<protein>
    <submittedName>
        <fullName evidence="1">Uncharacterized protein</fullName>
    </submittedName>
</protein>
<dbReference type="OrthoDB" id="4933558at2"/>
<dbReference type="RefSeq" id="WP_058266581.1">
    <property type="nucleotide sequence ID" value="NZ_FMAZ01000001.1"/>
</dbReference>
<dbReference type="AlphaFoldDB" id="A0A0V8IW31"/>
<dbReference type="EMBL" id="LNQM01000001">
    <property type="protein sequence ID" value="KSU78975.1"/>
    <property type="molecule type" value="Genomic_DNA"/>
</dbReference>
<dbReference type="STRING" id="993070.AS031_02765"/>
<sequence length="216" mass="22591">MTEHSLPDSAYRITSHEILALLSFTPGQGSDLARRVLGLEQLPDDHDLVRAGVGTLRVRDTAAVDGAQVSLRGPAQFLAGVFNSATAWFDVTRIGPDAVAPAYIADSPAGRVALFLQPLSEYVCLPMNREASVLDMVEATVDDAVQGARHPDGGMVSARRYSPGKPPTVANVRIAADGALHLASEPPDADGQLTVRALDAGEQPGPVVRALLAAAP</sequence>